<accession>A0ABM1F4Q4</accession>
<protein>
    <submittedName>
        <fullName evidence="3">UPF0544 protein C5orf45 homolog</fullName>
    </submittedName>
</protein>
<gene>
    <name evidence="3" type="primary">LOC106819291</name>
</gene>
<evidence type="ECO:0000313" key="2">
    <source>
        <dbReference type="Proteomes" id="UP000695022"/>
    </source>
</evidence>
<dbReference type="PANTHER" id="PTHR15863">
    <property type="entry name" value="MRN COMPLEX-INTERACTING PROTEIN"/>
    <property type="match status" value="1"/>
</dbReference>
<feature type="domain" description="MRN complex-interacting protein N-terminal" evidence="1">
    <location>
        <begin position="7"/>
        <end position="75"/>
    </location>
</feature>
<reference evidence="3" key="1">
    <citation type="submission" date="2025-08" db="UniProtKB">
        <authorList>
            <consortium name="RefSeq"/>
        </authorList>
    </citation>
    <scope>IDENTIFICATION</scope>
</reference>
<dbReference type="GeneID" id="106819291"/>
<dbReference type="InterPro" id="IPR049472">
    <property type="entry name" value="MRNIP_N"/>
</dbReference>
<dbReference type="RefSeq" id="XP_014679425.1">
    <property type="nucleotide sequence ID" value="XM_014823939.1"/>
</dbReference>
<dbReference type="InterPro" id="IPR032739">
    <property type="entry name" value="MRNIP"/>
</dbReference>
<organism evidence="2 3">
    <name type="scientific">Priapulus caudatus</name>
    <name type="common">Priapulid worm</name>
    <dbReference type="NCBI Taxonomy" id="37621"/>
    <lineage>
        <taxon>Eukaryota</taxon>
        <taxon>Metazoa</taxon>
        <taxon>Ecdysozoa</taxon>
        <taxon>Scalidophora</taxon>
        <taxon>Priapulida</taxon>
        <taxon>Priapulimorpha</taxon>
        <taxon>Priapulimorphida</taxon>
        <taxon>Priapulidae</taxon>
        <taxon>Priapulus</taxon>
    </lineage>
</organism>
<evidence type="ECO:0000259" key="1">
    <source>
        <dbReference type="Pfam" id="PF15749"/>
    </source>
</evidence>
<dbReference type="PANTHER" id="PTHR15863:SF2">
    <property type="entry name" value="MRN COMPLEX-INTERACTING PROTEIN"/>
    <property type="match status" value="1"/>
</dbReference>
<name>A0ABM1F4Q4_PRICU</name>
<dbReference type="Pfam" id="PF15749">
    <property type="entry name" value="MRNIP"/>
    <property type="match status" value="1"/>
</dbReference>
<dbReference type="Proteomes" id="UP000695022">
    <property type="component" value="Unplaced"/>
</dbReference>
<evidence type="ECO:0000313" key="3">
    <source>
        <dbReference type="RefSeq" id="XP_014679425.1"/>
    </source>
</evidence>
<proteinExistence type="predicted"/>
<sequence length="226" mass="25738">MPQIFNVLKCCSCGMFQVQQKTKARKWSCKVCSVKQSVIKIYGQGTGPECREHVKTCNTVQGQKDEIAHQLLLASDFDPQQTVLHFDQPTGSDEISSKWPQFIEEEQTKTDIIDAEEDYISSWDRCIPSDDPAQKRKKCRQRSYEAISNTGSQVNDVKKRKSHVYIPCDEQQSNKLSGSIPESRIVPTFQPRASCKDNILPSSNTRALVTKEEIHSSGSKWEQFYL</sequence>
<keyword evidence="2" id="KW-1185">Reference proteome</keyword>